<gene>
    <name evidence="1" type="ORF">A2Y75_12410</name>
</gene>
<dbReference type="InterPro" id="IPR023375">
    <property type="entry name" value="ADC_dom_sf"/>
</dbReference>
<dbReference type="Gene3D" id="2.40.400.10">
    <property type="entry name" value="Acetoacetate decarboxylase-like"/>
    <property type="match status" value="1"/>
</dbReference>
<dbReference type="Pfam" id="PF06314">
    <property type="entry name" value="ADC"/>
    <property type="match status" value="1"/>
</dbReference>
<protein>
    <recommendedName>
        <fullName evidence="3">Acetoacetate decarboxylase</fullName>
    </recommendedName>
</protein>
<dbReference type="EMBL" id="MELK01000028">
    <property type="protein sequence ID" value="OFW58020.1"/>
    <property type="molecule type" value="Genomic_DNA"/>
</dbReference>
<dbReference type="AlphaFoldDB" id="A0A1F2WMC5"/>
<evidence type="ECO:0008006" key="3">
    <source>
        <dbReference type="Google" id="ProtNLM"/>
    </source>
</evidence>
<proteinExistence type="predicted"/>
<reference evidence="1 2" key="1">
    <citation type="journal article" date="2016" name="Nat. Commun.">
        <title>Thousands of microbial genomes shed light on interconnected biogeochemical processes in an aquifer system.</title>
        <authorList>
            <person name="Anantharaman K."/>
            <person name="Brown C.T."/>
            <person name="Hug L.A."/>
            <person name="Sharon I."/>
            <person name="Castelle C.J."/>
            <person name="Probst A.J."/>
            <person name="Thomas B.C."/>
            <person name="Singh A."/>
            <person name="Wilkins M.J."/>
            <person name="Karaoz U."/>
            <person name="Brodie E.L."/>
            <person name="Williams K.H."/>
            <person name="Hubbard S.S."/>
            <person name="Banfield J.F."/>
        </authorList>
    </citation>
    <scope>NUCLEOTIDE SEQUENCE [LARGE SCALE GENOMIC DNA]</scope>
</reference>
<evidence type="ECO:0000313" key="2">
    <source>
        <dbReference type="Proteomes" id="UP000177876"/>
    </source>
</evidence>
<dbReference type="SUPFAM" id="SSF160104">
    <property type="entry name" value="Acetoacetate decarboxylase-like"/>
    <property type="match status" value="1"/>
</dbReference>
<organism evidence="1 2">
    <name type="scientific">Candidatus Solincola sediminis</name>
    <dbReference type="NCBI Taxonomy" id="1797199"/>
    <lineage>
        <taxon>Bacteria</taxon>
        <taxon>Bacillati</taxon>
        <taxon>Actinomycetota</taxon>
        <taxon>Candidatus Geothermincolia</taxon>
        <taxon>Candidatus Geothermincolales</taxon>
        <taxon>Candidatus Geothermincolaceae</taxon>
        <taxon>Candidatus Solincola</taxon>
    </lineage>
</organism>
<name>A0A1F2WMC5_9ACTN</name>
<dbReference type="Proteomes" id="UP000177876">
    <property type="component" value="Unassembled WGS sequence"/>
</dbReference>
<dbReference type="InterPro" id="IPR010451">
    <property type="entry name" value="Acetoacetate_decarboxylase"/>
</dbReference>
<dbReference type="STRING" id="1797197.A2Y75_12410"/>
<evidence type="ECO:0000313" key="1">
    <source>
        <dbReference type="EMBL" id="OFW58020.1"/>
    </source>
</evidence>
<comment type="caution">
    <text evidence="1">The sequence shown here is derived from an EMBL/GenBank/DDBJ whole genome shotgun (WGS) entry which is preliminary data.</text>
</comment>
<accession>A0A1F2WMC5</accession>
<dbReference type="GO" id="GO:0016829">
    <property type="term" value="F:lyase activity"/>
    <property type="evidence" value="ECO:0007669"/>
    <property type="project" value="InterPro"/>
</dbReference>
<sequence>MEREFFADVSQHTIEITGGSVEVPILYKDISTIAANFIAPVLPLKNILPTSSLVPLEILPGKGLLSFMAFDYRDTSIGPYKELAIAIPVRYEPRINIPLFPALRMAASLSLEVYVWHLPLDSEIGIHAGIDIWGFPKFLAEIEFSETEKSISCSLSEKGEHILTLEVGITKPKMKSYFDIKPYTVKDDRLLFTEIKGLSGGVGRSFLPGTANLSLGEHPLSRQIREVAPGKNMNTIYIPHGQMVLPEPDKSLPLD</sequence>